<sequence length="157" mass="17650">MFSRLSRFSRSHLAALSAALLSVTALGVLEAPAAGATTVNWTFEGCTFSVGVPVHHYYGRDDQTITVNGSWKCESSHTFHMTSEINYAHPAFGRDLYEKRDYVFQSKKSASWSITHQCTFDYPNSGASLKTWQTVWLREAGTHWETPNVNLYCGIFK</sequence>
<organism evidence="2">
    <name type="scientific">Streptomyces sp. SID12501</name>
    <dbReference type="NCBI Taxonomy" id="2706042"/>
    <lineage>
        <taxon>Bacteria</taxon>
        <taxon>Bacillati</taxon>
        <taxon>Actinomycetota</taxon>
        <taxon>Actinomycetes</taxon>
        <taxon>Kitasatosporales</taxon>
        <taxon>Streptomycetaceae</taxon>
        <taxon>Streptomyces</taxon>
    </lineage>
</organism>
<proteinExistence type="predicted"/>
<gene>
    <name evidence="2" type="ORF">G3I71_15150</name>
</gene>
<protein>
    <submittedName>
        <fullName evidence="2">Uncharacterized protein</fullName>
    </submittedName>
</protein>
<feature type="chain" id="PRO_5038378280" evidence="1">
    <location>
        <begin position="28"/>
        <end position="157"/>
    </location>
</feature>
<keyword evidence="1" id="KW-0732">Signal</keyword>
<comment type="caution">
    <text evidence="2">The sequence shown here is derived from an EMBL/GenBank/DDBJ whole genome shotgun (WGS) entry which is preliminary data.</text>
</comment>
<name>A0A6B3BS49_9ACTN</name>
<dbReference type="AlphaFoldDB" id="A0A6B3BS49"/>
<accession>A0A6B3BS49</accession>
<evidence type="ECO:0000256" key="1">
    <source>
        <dbReference type="SAM" id="SignalP"/>
    </source>
</evidence>
<feature type="signal peptide" evidence="1">
    <location>
        <begin position="1"/>
        <end position="27"/>
    </location>
</feature>
<dbReference type="EMBL" id="JAAGLU010000011">
    <property type="protein sequence ID" value="NEC87130.1"/>
    <property type="molecule type" value="Genomic_DNA"/>
</dbReference>
<evidence type="ECO:0000313" key="2">
    <source>
        <dbReference type="EMBL" id="NEC87130.1"/>
    </source>
</evidence>
<dbReference type="RefSeq" id="WP_164314967.1">
    <property type="nucleotide sequence ID" value="NZ_JAAGLU010000011.1"/>
</dbReference>
<reference evidence="2" key="1">
    <citation type="submission" date="2020-01" db="EMBL/GenBank/DDBJ databases">
        <title>Insect and environment-associated Actinomycetes.</title>
        <authorList>
            <person name="Currrie C."/>
            <person name="Chevrette M."/>
            <person name="Carlson C."/>
            <person name="Stubbendieck R."/>
            <person name="Wendt-Pienkowski E."/>
        </authorList>
    </citation>
    <scope>NUCLEOTIDE SEQUENCE</scope>
    <source>
        <strain evidence="2">SID12501</strain>
    </source>
</reference>